<gene>
    <name evidence="2" type="ORF">EDD60_12327</name>
</gene>
<dbReference type="PANTHER" id="PTHR11106">
    <property type="entry name" value="GANGLIOSIDE INDUCED DIFFERENTIATION ASSOCIATED PROTEIN 2-RELATED"/>
    <property type="match status" value="1"/>
</dbReference>
<dbReference type="RefSeq" id="WP_066443932.1">
    <property type="nucleotide sequence ID" value="NZ_JANKBF010000020.1"/>
</dbReference>
<name>A0A4R3YRG0_9FIRM</name>
<dbReference type="SMART" id="SM00506">
    <property type="entry name" value="A1pp"/>
    <property type="match status" value="1"/>
</dbReference>
<organism evidence="2 3">
    <name type="scientific">Longibaculum muris</name>
    <dbReference type="NCBI Taxonomy" id="1796628"/>
    <lineage>
        <taxon>Bacteria</taxon>
        <taxon>Bacillati</taxon>
        <taxon>Bacillota</taxon>
        <taxon>Erysipelotrichia</taxon>
        <taxon>Erysipelotrichales</taxon>
        <taxon>Coprobacillaceae</taxon>
        <taxon>Longibaculum</taxon>
    </lineage>
</organism>
<dbReference type="PROSITE" id="PS51154">
    <property type="entry name" value="MACRO"/>
    <property type="match status" value="1"/>
</dbReference>
<dbReference type="Proteomes" id="UP000295515">
    <property type="component" value="Unassembled WGS sequence"/>
</dbReference>
<proteinExistence type="predicted"/>
<protein>
    <submittedName>
        <fullName evidence="2">O-acetyl-ADP-ribose deacetylase (Regulator of RNase III)</fullName>
    </submittedName>
</protein>
<dbReference type="InterPro" id="IPR043472">
    <property type="entry name" value="Macro_dom-like"/>
</dbReference>
<dbReference type="Gene3D" id="3.40.220.10">
    <property type="entry name" value="Leucine Aminopeptidase, subunit E, domain 1"/>
    <property type="match status" value="1"/>
</dbReference>
<accession>A0A4R3YRG0</accession>
<evidence type="ECO:0000259" key="1">
    <source>
        <dbReference type="PROSITE" id="PS51154"/>
    </source>
</evidence>
<comment type="caution">
    <text evidence="2">The sequence shown here is derived from an EMBL/GenBank/DDBJ whole genome shotgun (WGS) entry which is preliminary data.</text>
</comment>
<dbReference type="CDD" id="cd02908">
    <property type="entry name" value="Macro_OAADPr_deacetylase"/>
    <property type="match status" value="1"/>
</dbReference>
<dbReference type="GeneID" id="98916331"/>
<evidence type="ECO:0000313" key="3">
    <source>
        <dbReference type="Proteomes" id="UP000295515"/>
    </source>
</evidence>
<dbReference type="SUPFAM" id="SSF52949">
    <property type="entry name" value="Macro domain-like"/>
    <property type="match status" value="1"/>
</dbReference>
<keyword evidence="3" id="KW-1185">Reference proteome</keyword>
<dbReference type="Pfam" id="PF01661">
    <property type="entry name" value="Macro"/>
    <property type="match status" value="1"/>
</dbReference>
<dbReference type="AlphaFoldDB" id="A0A4R3YRG0"/>
<evidence type="ECO:0000313" key="2">
    <source>
        <dbReference type="EMBL" id="TCV93593.1"/>
    </source>
</evidence>
<dbReference type="PANTHER" id="PTHR11106:SF27">
    <property type="entry name" value="MACRO DOMAIN-CONTAINING PROTEIN"/>
    <property type="match status" value="1"/>
</dbReference>
<sequence>MNQQERLDYLLKYFFNELHIEYSKKQIQNPHETLRALMNIRPPQMVDKKTQEILDDYLHTEIQNKGIIKLSDLKPMKDHLYLYQGDITCLKVDGIVNAANSQMLGCFIPCHHCIDNAIHTYAGIQLRNRCDELMKQRGKPLATGEALITLGYNLPSHYIIHTVGPIIDKQVTLKDEELLRSCYRECLNLAHAYQLQSLAFCCISTGEFHFPHQLAAQIALQEIETFLKESSMDIVINVFKDEDLHIYQKLLGE</sequence>
<dbReference type="NCBIfam" id="NF003163">
    <property type="entry name" value="PRK04143.1"/>
    <property type="match status" value="1"/>
</dbReference>
<dbReference type="InterPro" id="IPR002589">
    <property type="entry name" value="Macro_dom"/>
</dbReference>
<reference evidence="2 3" key="1">
    <citation type="submission" date="2019-03" db="EMBL/GenBank/DDBJ databases">
        <title>Genomic Encyclopedia of Type Strains, Phase IV (KMG-IV): sequencing the most valuable type-strain genomes for metagenomic binning, comparative biology and taxonomic classification.</title>
        <authorList>
            <person name="Goeker M."/>
        </authorList>
    </citation>
    <scope>NUCLEOTIDE SEQUENCE [LARGE SCALE GENOMIC DNA]</scope>
    <source>
        <strain evidence="2 3">DSM 29487</strain>
    </source>
</reference>
<dbReference type="EMBL" id="SMCQ01000023">
    <property type="protein sequence ID" value="TCV93593.1"/>
    <property type="molecule type" value="Genomic_DNA"/>
</dbReference>
<feature type="domain" description="Macro" evidence="1">
    <location>
        <begin position="67"/>
        <end position="253"/>
    </location>
</feature>